<feature type="region of interest" description="Disordered" evidence="1">
    <location>
        <begin position="18"/>
        <end position="77"/>
    </location>
</feature>
<sequence length="77" mass="8520">MDPNLNYNFGYGDNYTGATDHASDPVGHYGWGSQWSQPPSAAAQVNTFPQYVSQSAQQQHQPQQQGNNSYANIPYLL</sequence>
<proteinExistence type="predicted"/>
<evidence type="ECO:0000256" key="1">
    <source>
        <dbReference type="SAM" id="MobiDB-lite"/>
    </source>
</evidence>
<feature type="compositionally biased region" description="Low complexity" evidence="1">
    <location>
        <begin position="50"/>
        <end position="65"/>
    </location>
</feature>
<evidence type="ECO:0000313" key="3">
    <source>
        <dbReference type="Proteomes" id="UP000005237"/>
    </source>
</evidence>
<dbReference type="AlphaFoldDB" id="A0A8R1EBA6"/>
<accession>A0A8R1EBA6</accession>
<reference evidence="2" key="2">
    <citation type="submission" date="2022-06" db="UniProtKB">
        <authorList>
            <consortium name="EnsemblMetazoa"/>
        </authorList>
    </citation>
    <scope>IDENTIFICATION</scope>
    <source>
        <strain evidence="2">DF5081</strain>
    </source>
</reference>
<dbReference type="EnsemblMetazoa" id="CJA31477.1">
    <property type="protein sequence ID" value="CJA31477.1"/>
    <property type="gene ID" value="WBGene00207324"/>
</dbReference>
<reference evidence="3" key="1">
    <citation type="submission" date="2010-08" db="EMBL/GenBank/DDBJ databases">
        <authorList>
            <consortium name="Caenorhabditis japonica Sequencing Consortium"/>
            <person name="Wilson R.K."/>
        </authorList>
    </citation>
    <scope>NUCLEOTIDE SEQUENCE [LARGE SCALE GENOMIC DNA]</scope>
    <source>
        <strain evidence="3">DF5081</strain>
    </source>
</reference>
<feature type="compositionally biased region" description="Polar residues" evidence="1">
    <location>
        <begin position="33"/>
        <end position="49"/>
    </location>
</feature>
<organism evidence="2 3">
    <name type="scientific">Caenorhabditis japonica</name>
    <dbReference type="NCBI Taxonomy" id="281687"/>
    <lineage>
        <taxon>Eukaryota</taxon>
        <taxon>Metazoa</taxon>
        <taxon>Ecdysozoa</taxon>
        <taxon>Nematoda</taxon>
        <taxon>Chromadorea</taxon>
        <taxon>Rhabditida</taxon>
        <taxon>Rhabditina</taxon>
        <taxon>Rhabditomorpha</taxon>
        <taxon>Rhabditoidea</taxon>
        <taxon>Rhabditidae</taxon>
        <taxon>Peloderinae</taxon>
        <taxon>Caenorhabditis</taxon>
    </lineage>
</organism>
<name>A0A8R1EBA6_CAEJA</name>
<protein>
    <submittedName>
        <fullName evidence="2">Uncharacterized protein</fullName>
    </submittedName>
</protein>
<keyword evidence="3" id="KW-1185">Reference proteome</keyword>
<evidence type="ECO:0000313" key="2">
    <source>
        <dbReference type="EnsemblMetazoa" id="CJA31477.1"/>
    </source>
</evidence>
<dbReference type="Proteomes" id="UP000005237">
    <property type="component" value="Unassembled WGS sequence"/>
</dbReference>